<dbReference type="PROSITE" id="PS50977">
    <property type="entry name" value="HTH_TETR_2"/>
    <property type="match status" value="1"/>
</dbReference>
<keyword evidence="7" id="KW-1185">Reference proteome</keyword>
<accession>A0A7K0BNB9</accession>
<comment type="caution">
    <text evidence="6">The sequence shown here is derived from an EMBL/GenBank/DDBJ whole genome shotgun (WGS) entry which is preliminary data.</text>
</comment>
<reference evidence="6 7" key="1">
    <citation type="submission" date="2019-10" db="EMBL/GenBank/DDBJ databases">
        <title>Actinomadura rubteroloni sp. nov. and Actinomadura macrotermitis sp. nov., isolated from the gut of fungus growing-termite Macrotermes natalensis.</title>
        <authorList>
            <person name="Benndorf R."/>
            <person name="Martin K."/>
            <person name="Kuefner M."/>
            <person name="De Beer W."/>
            <person name="Kaster A.-K."/>
            <person name="Vollmers J."/>
            <person name="Poulsen M."/>
            <person name="Beemelmanns C."/>
        </authorList>
    </citation>
    <scope>NUCLEOTIDE SEQUENCE [LARGE SCALE GENOMIC DNA]</scope>
    <source>
        <strain evidence="6 7">RB68</strain>
    </source>
</reference>
<evidence type="ECO:0000313" key="6">
    <source>
        <dbReference type="EMBL" id="MQY02675.1"/>
    </source>
</evidence>
<dbReference type="InterPro" id="IPR009057">
    <property type="entry name" value="Homeodomain-like_sf"/>
</dbReference>
<dbReference type="InterPro" id="IPR050109">
    <property type="entry name" value="HTH-type_TetR-like_transc_reg"/>
</dbReference>
<keyword evidence="2 4" id="KW-0238">DNA-binding</keyword>
<feature type="domain" description="HTH tetR-type" evidence="5">
    <location>
        <begin position="11"/>
        <end position="71"/>
    </location>
</feature>
<dbReference type="PANTHER" id="PTHR30055:SF234">
    <property type="entry name" value="HTH-TYPE TRANSCRIPTIONAL REGULATOR BETI"/>
    <property type="match status" value="1"/>
</dbReference>
<keyword evidence="3" id="KW-0804">Transcription</keyword>
<evidence type="ECO:0000256" key="3">
    <source>
        <dbReference type="ARBA" id="ARBA00023163"/>
    </source>
</evidence>
<feature type="DNA-binding region" description="H-T-H motif" evidence="4">
    <location>
        <begin position="34"/>
        <end position="53"/>
    </location>
</feature>
<evidence type="ECO:0000256" key="1">
    <source>
        <dbReference type="ARBA" id="ARBA00023015"/>
    </source>
</evidence>
<sequence>MARLSRAQTQELTRARVLAAARAEFAGRGFQDAKIDAIAERAELTRGAVYSNFPGKRALYFAVLADLAEQAPEPPGAGPGRTPRDALGAFARAWTGRLPLAGGGEESLLGAHLLPEVLTDDRTRVPFAQLMRLNAVLLGLALENLGAPGRRVRTAEAVLTTLHGASRLAAAAPGFVDPFAVVAACERLAGLDLADETLVPPYLAEVRPADDPWTPPEATDAVRREPAGLTADGVLAVLGLHRLEAAEEAVRAAAPGEQVTVAVVTGDPGELAPLARLAVADPAGCLRAAFPMAAWPRLRVVHDPAGVIAATAGITEVDDATETAVRIAGGRIALRATGRGAARKVAAATARASSG</sequence>
<dbReference type="Proteomes" id="UP000487268">
    <property type="component" value="Unassembled WGS sequence"/>
</dbReference>
<dbReference type="PRINTS" id="PR00455">
    <property type="entry name" value="HTHTETR"/>
</dbReference>
<dbReference type="EMBL" id="WEGH01000001">
    <property type="protein sequence ID" value="MQY02675.1"/>
    <property type="molecule type" value="Genomic_DNA"/>
</dbReference>
<dbReference type="GO" id="GO:0003700">
    <property type="term" value="F:DNA-binding transcription factor activity"/>
    <property type="evidence" value="ECO:0007669"/>
    <property type="project" value="TreeGrafter"/>
</dbReference>
<evidence type="ECO:0000313" key="7">
    <source>
        <dbReference type="Proteomes" id="UP000487268"/>
    </source>
</evidence>
<dbReference type="GO" id="GO:0000976">
    <property type="term" value="F:transcription cis-regulatory region binding"/>
    <property type="evidence" value="ECO:0007669"/>
    <property type="project" value="TreeGrafter"/>
</dbReference>
<dbReference type="InterPro" id="IPR001647">
    <property type="entry name" value="HTH_TetR"/>
</dbReference>
<evidence type="ECO:0000256" key="2">
    <source>
        <dbReference type="ARBA" id="ARBA00023125"/>
    </source>
</evidence>
<proteinExistence type="predicted"/>
<name>A0A7K0BNB9_9ACTN</name>
<dbReference type="PANTHER" id="PTHR30055">
    <property type="entry name" value="HTH-TYPE TRANSCRIPTIONAL REGULATOR RUTR"/>
    <property type="match status" value="1"/>
</dbReference>
<keyword evidence="1" id="KW-0805">Transcription regulation</keyword>
<dbReference type="Pfam" id="PF00440">
    <property type="entry name" value="TetR_N"/>
    <property type="match status" value="1"/>
</dbReference>
<dbReference type="AlphaFoldDB" id="A0A7K0BNB9"/>
<gene>
    <name evidence="6" type="ORF">ACRB68_07080</name>
</gene>
<dbReference type="RefSeq" id="WP_153530800.1">
    <property type="nucleotide sequence ID" value="NZ_WEGH01000001.1"/>
</dbReference>
<dbReference type="Gene3D" id="1.10.357.10">
    <property type="entry name" value="Tetracycline Repressor, domain 2"/>
    <property type="match status" value="1"/>
</dbReference>
<dbReference type="SUPFAM" id="SSF46689">
    <property type="entry name" value="Homeodomain-like"/>
    <property type="match status" value="1"/>
</dbReference>
<evidence type="ECO:0000256" key="4">
    <source>
        <dbReference type="PROSITE-ProRule" id="PRU00335"/>
    </source>
</evidence>
<organism evidence="6 7">
    <name type="scientific">Actinomadura macrotermitis</name>
    <dbReference type="NCBI Taxonomy" id="2585200"/>
    <lineage>
        <taxon>Bacteria</taxon>
        <taxon>Bacillati</taxon>
        <taxon>Actinomycetota</taxon>
        <taxon>Actinomycetes</taxon>
        <taxon>Streptosporangiales</taxon>
        <taxon>Thermomonosporaceae</taxon>
        <taxon>Actinomadura</taxon>
    </lineage>
</organism>
<evidence type="ECO:0000259" key="5">
    <source>
        <dbReference type="PROSITE" id="PS50977"/>
    </source>
</evidence>
<dbReference type="OrthoDB" id="3813186at2"/>
<protein>
    <recommendedName>
        <fullName evidence="5">HTH tetR-type domain-containing protein</fullName>
    </recommendedName>
</protein>